<dbReference type="CDD" id="cd04301">
    <property type="entry name" value="NAT_SF"/>
    <property type="match status" value="1"/>
</dbReference>
<comment type="caution">
    <text evidence="2">The sequence shown here is derived from an EMBL/GenBank/DDBJ whole genome shotgun (WGS) entry which is preliminary data.</text>
</comment>
<accession>A0A916YIK0</accession>
<dbReference type="PROSITE" id="PS51186">
    <property type="entry name" value="GNAT"/>
    <property type="match status" value="1"/>
</dbReference>
<gene>
    <name evidence="2" type="ORF">GCM10011514_07870</name>
</gene>
<dbReference type="InterPro" id="IPR000182">
    <property type="entry name" value="GNAT_dom"/>
</dbReference>
<protein>
    <recommendedName>
        <fullName evidence="1">N-acetyltransferase domain-containing protein</fullName>
    </recommendedName>
</protein>
<organism evidence="2 3">
    <name type="scientific">Emticicia aquatilis</name>
    <dbReference type="NCBI Taxonomy" id="1537369"/>
    <lineage>
        <taxon>Bacteria</taxon>
        <taxon>Pseudomonadati</taxon>
        <taxon>Bacteroidota</taxon>
        <taxon>Cytophagia</taxon>
        <taxon>Cytophagales</taxon>
        <taxon>Leadbetterellaceae</taxon>
        <taxon>Emticicia</taxon>
    </lineage>
</organism>
<proteinExistence type="predicted"/>
<sequence>MSEVKINKTMIVRQLESTDFDNLLFYLEKLSAATRSRFAPHAFDLPTIKLFYATESRNTGFIIDDSYSKEIVAYTIIKLGYVPKDKLRLEAYQFQLQPTTDCTFAPSVADAWQGKGLGNLLFDFIKNDLRNKGIKRVILWGGVQASNAKAINYYSKQGFRTIGKFVNKGIDNFDMVLELE</sequence>
<dbReference type="Pfam" id="PF00583">
    <property type="entry name" value="Acetyltransf_1"/>
    <property type="match status" value="1"/>
</dbReference>
<name>A0A916YIK0_9BACT</name>
<dbReference type="Proteomes" id="UP000609064">
    <property type="component" value="Unassembled WGS sequence"/>
</dbReference>
<evidence type="ECO:0000259" key="1">
    <source>
        <dbReference type="PROSITE" id="PS51186"/>
    </source>
</evidence>
<dbReference type="AlphaFoldDB" id="A0A916YIK0"/>
<reference evidence="2" key="2">
    <citation type="submission" date="2020-09" db="EMBL/GenBank/DDBJ databases">
        <authorList>
            <person name="Sun Q."/>
            <person name="Zhou Y."/>
        </authorList>
    </citation>
    <scope>NUCLEOTIDE SEQUENCE</scope>
    <source>
        <strain evidence="2">CGMCC 1.15958</strain>
    </source>
</reference>
<evidence type="ECO:0000313" key="2">
    <source>
        <dbReference type="EMBL" id="GGD46253.1"/>
    </source>
</evidence>
<dbReference type="Gene3D" id="3.40.630.30">
    <property type="match status" value="1"/>
</dbReference>
<dbReference type="InterPro" id="IPR016181">
    <property type="entry name" value="Acyl_CoA_acyltransferase"/>
</dbReference>
<evidence type="ECO:0000313" key="3">
    <source>
        <dbReference type="Proteomes" id="UP000609064"/>
    </source>
</evidence>
<reference evidence="2" key="1">
    <citation type="journal article" date="2014" name="Int. J. Syst. Evol. Microbiol.">
        <title>Complete genome sequence of Corynebacterium casei LMG S-19264T (=DSM 44701T), isolated from a smear-ripened cheese.</title>
        <authorList>
            <consortium name="US DOE Joint Genome Institute (JGI-PGF)"/>
            <person name="Walter F."/>
            <person name="Albersmeier A."/>
            <person name="Kalinowski J."/>
            <person name="Ruckert C."/>
        </authorList>
    </citation>
    <scope>NUCLEOTIDE SEQUENCE</scope>
    <source>
        <strain evidence="2">CGMCC 1.15958</strain>
    </source>
</reference>
<dbReference type="SUPFAM" id="SSF55729">
    <property type="entry name" value="Acyl-CoA N-acyltransferases (Nat)"/>
    <property type="match status" value="1"/>
</dbReference>
<feature type="domain" description="N-acetyltransferase" evidence="1">
    <location>
        <begin position="10"/>
        <end position="180"/>
    </location>
</feature>
<keyword evidence="3" id="KW-1185">Reference proteome</keyword>
<dbReference type="GO" id="GO:0016747">
    <property type="term" value="F:acyltransferase activity, transferring groups other than amino-acyl groups"/>
    <property type="evidence" value="ECO:0007669"/>
    <property type="project" value="InterPro"/>
</dbReference>
<dbReference type="RefSeq" id="WP_188764711.1">
    <property type="nucleotide sequence ID" value="NZ_BMKK01000001.1"/>
</dbReference>
<dbReference type="EMBL" id="BMKK01000001">
    <property type="protein sequence ID" value="GGD46253.1"/>
    <property type="molecule type" value="Genomic_DNA"/>
</dbReference>